<reference evidence="2" key="1">
    <citation type="journal article" date="2023" name="Insect Mol. Biol.">
        <title>Genome sequencing provides insights into the evolution of gene families encoding plant cell wall-degrading enzymes in longhorned beetles.</title>
        <authorList>
            <person name="Shin N.R."/>
            <person name="Okamura Y."/>
            <person name="Kirsch R."/>
            <person name="Pauchet Y."/>
        </authorList>
    </citation>
    <scope>NUCLEOTIDE SEQUENCE</scope>
    <source>
        <strain evidence="2">RBIC_L_NR</strain>
    </source>
</reference>
<accession>A0AAV8ZLD7</accession>
<protein>
    <submittedName>
        <fullName evidence="2">Uncharacterized protein</fullName>
    </submittedName>
</protein>
<feature type="region of interest" description="Disordered" evidence="1">
    <location>
        <begin position="31"/>
        <end position="63"/>
    </location>
</feature>
<feature type="region of interest" description="Disordered" evidence="1">
    <location>
        <begin position="280"/>
        <end position="304"/>
    </location>
</feature>
<evidence type="ECO:0000313" key="3">
    <source>
        <dbReference type="Proteomes" id="UP001162156"/>
    </source>
</evidence>
<dbReference type="AlphaFoldDB" id="A0AAV8ZLD7"/>
<dbReference type="EMBL" id="JANEYF010001108">
    <property type="protein sequence ID" value="KAJ8965984.1"/>
    <property type="molecule type" value="Genomic_DNA"/>
</dbReference>
<sequence length="375" mass="42238">MVKLGMQKEEYEVQRVAEVNKISGTFQTSQLQVPKSLSNREDSRAASSSRWQRGAAGLTVKHKGGNSQMRSRLCNSCGKNHQAPCKYENYNCNIYRRRGHLANVCKMKQKSYNYLDIDTEMVVDKSESIFALTKLSRDNNDFKLDIVMNLVKPEVRPKKSSVDLRVIEPVVETSEYGTPLLVLIPKTDGTLRVCGDYKSTINRYLVDVTYLLTDIITLFLKLHQAYDSATIANQLNVSNRSAVPETNCDARVNKLLSDSLSSRDSFESLVDSISDHGDALQCDEDKSSSDDSIQSSDSKTNNSSFLSSTKVRLNYARSAVVLTTKEGVHTKSPISTTRQMHLRNREVISPKRSRRLLSRPSTRPVKFKDYVMDSP</sequence>
<dbReference type="SUPFAM" id="SSF56672">
    <property type="entry name" value="DNA/RNA polymerases"/>
    <property type="match status" value="1"/>
</dbReference>
<name>A0AAV8ZLD7_9CUCU</name>
<comment type="caution">
    <text evidence="2">The sequence shown here is derived from an EMBL/GenBank/DDBJ whole genome shotgun (WGS) entry which is preliminary data.</text>
</comment>
<feature type="compositionally biased region" description="Basic and acidic residues" evidence="1">
    <location>
        <begin position="280"/>
        <end position="289"/>
    </location>
</feature>
<dbReference type="InterPro" id="IPR043502">
    <property type="entry name" value="DNA/RNA_pol_sf"/>
</dbReference>
<keyword evidence="3" id="KW-1185">Reference proteome</keyword>
<organism evidence="2 3">
    <name type="scientific">Rhamnusium bicolor</name>
    <dbReference type="NCBI Taxonomy" id="1586634"/>
    <lineage>
        <taxon>Eukaryota</taxon>
        <taxon>Metazoa</taxon>
        <taxon>Ecdysozoa</taxon>
        <taxon>Arthropoda</taxon>
        <taxon>Hexapoda</taxon>
        <taxon>Insecta</taxon>
        <taxon>Pterygota</taxon>
        <taxon>Neoptera</taxon>
        <taxon>Endopterygota</taxon>
        <taxon>Coleoptera</taxon>
        <taxon>Polyphaga</taxon>
        <taxon>Cucujiformia</taxon>
        <taxon>Chrysomeloidea</taxon>
        <taxon>Cerambycidae</taxon>
        <taxon>Lepturinae</taxon>
        <taxon>Rhagiini</taxon>
        <taxon>Rhamnusium</taxon>
    </lineage>
</organism>
<gene>
    <name evidence="2" type="ORF">NQ314_003800</name>
</gene>
<proteinExistence type="predicted"/>
<evidence type="ECO:0000256" key="1">
    <source>
        <dbReference type="SAM" id="MobiDB-lite"/>
    </source>
</evidence>
<dbReference type="GO" id="GO:0071897">
    <property type="term" value="P:DNA biosynthetic process"/>
    <property type="evidence" value="ECO:0007669"/>
    <property type="project" value="UniProtKB-ARBA"/>
</dbReference>
<dbReference type="Proteomes" id="UP001162156">
    <property type="component" value="Unassembled WGS sequence"/>
</dbReference>
<evidence type="ECO:0000313" key="2">
    <source>
        <dbReference type="EMBL" id="KAJ8965984.1"/>
    </source>
</evidence>